<keyword evidence="3" id="KW-1185">Reference proteome</keyword>
<accession>A0A285R8V3</accession>
<proteinExistence type="predicted"/>
<dbReference type="InterPro" id="IPR038116">
    <property type="entry name" value="TrpR-like_sf"/>
</dbReference>
<dbReference type="Pfam" id="PF13592">
    <property type="entry name" value="HTH_33"/>
    <property type="match status" value="1"/>
</dbReference>
<dbReference type="RefSeq" id="WP_141396932.1">
    <property type="nucleotide sequence ID" value="NZ_OBMQ01000001.1"/>
</dbReference>
<dbReference type="EMBL" id="OBMQ01000001">
    <property type="protein sequence ID" value="SOB90314.1"/>
    <property type="molecule type" value="Genomic_DNA"/>
</dbReference>
<dbReference type="SUPFAM" id="SSF46689">
    <property type="entry name" value="Homeodomain-like"/>
    <property type="match status" value="1"/>
</dbReference>
<dbReference type="InterPro" id="IPR025959">
    <property type="entry name" value="Winged_HTH_dom"/>
</dbReference>
<evidence type="ECO:0000313" key="2">
    <source>
        <dbReference type="EMBL" id="SOB90314.1"/>
    </source>
</evidence>
<feature type="domain" description="Winged helix-turn helix" evidence="1">
    <location>
        <begin position="114"/>
        <end position="170"/>
    </location>
</feature>
<protein>
    <submittedName>
        <fullName evidence="2">Transposase</fullName>
    </submittedName>
</protein>
<dbReference type="OrthoDB" id="2606899at2"/>
<dbReference type="AlphaFoldDB" id="A0A285R8V3"/>
<dbReference type="Pfam" id="PF13551">
    <property type="entry name" value="HTH_29"/>
    <property type="match status" value="1"/>
</dbReference>
<dbReference type="Gene3D" id="1.10.1270.10">
    <property type="entry name" value="TrpR-like"/>
    <property type="match status" value="1"/>
</dbReference>
<reference evidence="3" key="1">
    <citation type="submission" date="2017-08" db="EMBL/GenBank/DDBJ databases">
        <authorList>
            <person name="Varghese N."/>
            <person name="Submissions S."/>
        </authorList>
    </citation>
    <scope>NUCLEOTIDE SEQUENCE [LARGE SCALE GENOMIC DNA]</scope>
    <source>
        <strain evidence="3">JC22</strain>
    </source>
</reference>
<gene>
    <name evidence="2" type="ORF">SAMN05880501_101139</name>
</gene>
<sequence>MGKGLQITNIHGWTVEFLQAQEKAIEKASMAKRVMTIRLLMQGYYATQVAELLHLHRETVSEYAKKFNEGGMEKLLHRKYAPGRRPYLLPEEAQEVRRMLESSTPAEEGYGCQTCWDTRILRDVIEDRFSVIMSRGGVGHMLKRWGFSYTRPTYTLKRANKAKQEAFIQQLNTLKKTPQTK</sequence>
<dbReference type="InterPro" id="IPR009057">
    <property type="entry name" value="Homeodomain-like_sf"/>
</dbReference>
<evidence type="ECO:0000313" key="3">
    <source>
        <dbReference type="Proteomes" id="UP000219636"/>
    </source>
</evidence>
<dbReference type="Proteomes" id="UP000219636">
    <property type="component" value="Unassembled WGS sequence"/>
</dbReference>
<name>A0A285R8V3_9BACL</name>
<organism evidence="2 3">
    <name type="scientific">Ureibacillus xyleni</name>
    <dbReference type="NCBI Taxonomy" id="614648"/>
    <lineage>
        <taxon>Bacteria</taxon>
        <taxon>Bacillati</taxon>
        <taxon>Bacillota</taxon>
        <taxon>Bacilli</taxon>
        <taxon>Bacillales</taxon>
        <taxon>Caryophanaceae</taxon>
        <taxon>Ureibacillus</taxon>
    </lineage>
</organism>
<evidence type="ECO:0000259" key="1">
    <source>
        <dbReference type="Pfam" id="PF13592"/>
    </source>
</evidence>